<proteinExistence type="predicted"/>
<sequence length="101" mass="11946">MEMETLLAATSTAYGTAPSQPALLLLLLLPAESAWRRIFKCCHCRGHTLHRRLTEMTFMKLESHLHRSFSRCFAFFFLFRFFTKFNWHRHRALARAALERS</sequence>
<evidence type="ECO:0000313" key="1">
    <source>
        <dbReference type="EMBL" id="MBW61695.1"/>
    </source>
</evidence>
<protein>
    <submittedName>
        <fullName evidence="1">Putative secreted protein</fullName>
    </submittedName>
</protein>
<reference evidence="1" key="1">
    <citation type="submission" date="2018-01" db="EMBL/GenBank/DDBJ databases">
        <title>An insight into the sialome of Amazonian anophelines.</title>
        <authorList>
            <person name="Ribeiro J.M."/>
            <person name="Scarpassa V."/>
            <person name="Calvo E."/>
        </authorList>
    </citation>
    <scope>NUCLEOTIDE SEQUENCE</scope>
    <source>
        <tissue evidence="1">Salivary glands</tissue>
    </source>
</reference>
<accession>A0A2M4C8X3</accession>
<dbReference type="AlphaFoldDB" id="A0A2M4C8X3"/>
<organism evidence="1">
    <name type="scientific">Anopheles marajoara</name>
    <dbReference type="NCBI Taxonomy" id="58244"/>
    <lineage>
        <taxon>Eukaryota</taxon>
        <taxon>Metazoa</taxon>
        <taxon>Ecdysozoa</taxon>
        <taxon>Arthropoda</taxon>
        <taxon>Hexapoda</taxon>
        <taxon>Insecta</taxon>
        <taxon>Pterygota</taxon>
        <taxon>Neoptera</taxon>
        <taxon>Endopterygota</taxon>
        <taxon>Diptera</taxon>
        <taxon>Nematocera</taxon>
        <taxon>Culicoidea</taxon>
        <taxon>Culicidae</taxon>
        <taxon>Anophelinae</taxon>
        <taxon>Anopheles</taxon>
    </lineage>
</organism>
<name>A0A2M4C8X3_9DIPT</name>
<dbReference type="EMBL" id="GGFJ01012554">
    <property type="protein sequence ID" value="MBW61695.1"/>
    <property type="molecule type" value="Transcribed_RNA"/>
</dbReference>